<keyword evidence="2" id="KW-0805">Transcription regulation</keyword>
<dbReference type="AlphaFoldDB" id="A0A291B6H6"/>
<evidence type="ECO:0000256" key="3">
    <source>
        <dbReference type="ARBA" id="ARBA00023159"/>
    </source>
</evidence>
<protein>
    <submittedName>
        <fullName evidence="5">Curlin genes transcriptional activator</fullName>
    </submittedName>
</protein>
<keyword evidence="6" id="KW-1185">Reference proteome</keyword>
<dbReference type="Gene3D" id="3.30.310.230">
    <property type="entry name" value="Sigma factor-binding protein Crl monomer"/>
    <property type="match status" value="1"/>
</dbReference>
<evidence type="ECO:0000256" key="4">
    <source>
        <dbReference type="ARBA" id="ARBA00023163"/>
    </source>
</evidence>
<proteinExistence type="predicted"/>
<dbReference type="InterPro" id="IPR009986">
    <property type="entry name" value="Tscrpt_reg_Crl"/>
</dbReference>
<name>A0A291B6H6_9GAMM</name>
<evidence type="ECO:0000313" key="5">
    <source>
        <dbReference type="EMBL" id="ATF08599.1"/>
    </source>
</evidence>
<gene>
    <name evidence="5" type="ORF">BTN50_0053</name>
</gene>
<dbReference type="GO" id="GO:0045893">
    <property type="term" value="P:positive regulation of DNA-templated transcription"/>
    <property type="evidence" value="ECO:0007669"/>
    <property type="project" value="InterPro"/>
</dbReference>
<dbReference type="InterPro" id="IPR038208">
    <property type="entry name" value="Tscrpt_reg_Crl_sf"/>
</dbReference>
<accession>A0A291B6H6</accession>
<dbReference type="Proteomes" id="UP000218160">
    <property type="component" value="Chromosome 1"/>
</dbReference>
<dbReference type="KEGG" id="elux:BTN50_0053"/>
<organism evidence="5 6">
    <name type="scientific">Candidatus Enterovibrio altilux</name>
    <dbReference type="NCBI Taxonomy" id="1927128"/>
    <lineage>
        <taxon>Bacteria</taxon>
        <taxon>Pseudomonadati</taxon>
        <taxon>Pseudomonadota</taxon>
        <taxon>Gammaproteobacteria</taxon>
        <taxon>Vibrionales</taxon>
        <taxon>Vibrionaceae</taxon>
        <taxon>Enterovibrio</taxon>
    </lineage>
</organism>
<evidence type="ECO:0000256" key="1">
    <source>
        <dbReference type="ARBA" id="ARBA00022490"/>
    </source>
</evidence>
<dbReference type="EMBL" id="CP020660">
    <property type="protein sequence ID" value="ATF08599.1"/>
    <property type="molecule type" value="Genomic_DNA"/>
</dbReference>
<evidence type="ECO:0000313" key="6">
    <source>
        <dbReference type="Proteomes" id="UP000218160"/>
    </source>
</evidence>
<keyword evidence="3" id="KW-0010">Activator</keyword>
<reference evidence="6" key="1">
    <citation type="submission" date="2017-04" db="EMBL/GenBank/DDBJ databases">
        <title>Genome evolution of the luminous symbionts of deep sea anglerfish.</title>
        <authorList>
            <person name="Hendry T.A."/>
        </authorList>
    </citation>
    <scope>NUCLEOTIDE SEQUENCE [LARGE SCALE GENOMIC DNA]</scope>
</reference>
<dbReference type="Pfam" id="PF07417">
    <property type="entry name" value="Crl"/>
    <property type="match status" value="1"/>
</dbReference>
<keyword evidence="1" id="KW-0963">Cytoplasm</keyword>
<evidence type="ECO:0000256" key="2">
    <source>
        <dbReference type="ARBA" id="ARBA00023015"/>
    </source>
</evidence>
<sequence length="92" mass="10756">MNAQKLPESREFWGWWLKLTPKKGGFEYAYTFGKFNTEGNWKMDHVPKRCTKEVTKSLEMFYKKISNFVENELQLEITALSSLKHPQLGPAA</sequence>
<keyword evidence="4" id="KW-0804">Transcription</keyword>